<dbReference type="OrthoDB" id="271766at2"/>
<proteinExistence type="predicted"/>
<gene>
    <name evidence="1" type="ORF">C5Y96_12500</name>
</gene>
<dbReference type="AlphaFoldDB" id="A0A2S8FG85"/>
<dbReference type="RefSeq" id="WP_105353700.1">
    <property type="nucleotide sequence ID" value="NZ_PUIA01000037.1"/>
</dbReference>
<protein>
    <submittedName>
        <fullName evidence="1">Uncharacterized protein</fullName>
    </submittedName>
</protein>
<comment type="caution">
    <text evidence="1">The sequence shown here is derived from an EMBL/GenBank/DDBJ whole genome shotgun (WGS) entry which is preliminary data.</text>
</comment>
<accession>A0A2S8FG85</accession>
<dbReference type="EMBL" id="PUIA01000037">
    <property type="protein sequence ID" value="PQO31166.1"/>
    <property type="molecule type" value="Genomic_DNA"/>
</dbReference>
<evidence type="ECO:0000313" key="1">
    <source>
        <dbReference type="EMBL" id="PQO31166.1"/>
    </source>
</evidence>
<evidence type="ECO:0000313" key="2">
    <source>
        <dbReference type="Proteomes" id="UP000240009"/>
    </source>
</evidence>
<dbReference type="Proteomes" id="UP000240009">
    <property type="component" value="Unassembled WGS sequence"/>
</dbReference>
<organism evidence="1 2">
    <name type="scientific">Blastopirellula marina</name>
    <dbReference type="NCBI Taxonomy" id="124"/>
    <lineage>
        <taxon>Bacteria</taxon>
        <taxon>Pseudomonadati</taxon>
        <taxon>Planctomycetota</taxon>
        <taxon>Planctomycetia</taxon>
        <taxon>Pirellulales</taxon>
        <taxon>Pirellulaceae</taxon>
        <taxon>Blastopirellula</taxon>
    </lineage>
</organism>
<reference evidence="1 2" key="1">
    <citation type="submission" date="2018-02" db="EMBL/GenBank/DDBJ databases">
        <title>Comparative genomes isolates from brazilian mangrove.</title>
        <authorList>
            <person name="Araujo J.E."/>
            <person name="Taketani R.G."/>
            <person name="Silva M.C.P."/>
            <person name="Loureco M.V."/>
            <person name="Andreote F.D."/>
        </authorList>
    </citation>
    <scope>NUCLEOTIDE SEQUENCE [LARGE SCALE GENOMIC DNA]</scope>
    <source>
        <strain evidence="1 2">HEX-2 MGV</strain>
    </source>
</reference>
<sequence length="157" mass="17518">MGQKAVVVVSLGDQMAGGTYLLRGISDALEADSLPNVQLLPTTPIEAVHRTQPEGLQGVMFLGTTIAKRSVEVGRLTDIDLWNPQEYKHELLSAWHRKMTKAKKEGQIPTLARALFLHHEEVLKADQLAATILPMVRRIGLWTRFWNKQQVKTKASA</sequence>
<name>A0A2S8FG85_9BACT</name>